<feature type="transmembrane region" description="Helical" evidence="8">
    <location>
        <begin position="102"/>
        <end position="120"/>
    </location>
</feature>
<comment type="similarity">
    <text evidence="2">Belongs to the binding-protein-dependent transport system permease family. FecCD subfamily.</text>
</comment>
<name>A0ABQ0ADF1_9GAMM</name>
<feature type="transmembrane region" description="Helical" evidence="8">
    <location>
        <begin position="165"/>
        <end position="186"/>
    </location>
</feature>
<comment type="caution">
    <text evidence="9">The sequence shown here is derived from an EMBL/GenBank/DDBJ whole genome shotgun (WGS) entry which is preliminary data.</text>
</comment>
<evidence type="ECO:0000313" key="9">
    <source>
        <dbReference type="EMBL" id="GAA6169680.1"/>
    </source>
</evidence>
<feature type="transmembrane region" description="Helical" evidence="8">
    <location>
        <begin position="70"/>
        <end position="90"/>
    </location>
</feature>
<dbReference type="PANTHER" id="PTHR30472:SF25">
    <property type="entry name" value="ABC TRANSPORTER PERMEASE PROTEIN MJ0876-RELATED"/>
    <property type="match status" value="1"/>
</dbReference>
<evidence type="ECO:0000256" key="8">
    <source>
        <dbReference type="SAM" id="Phobius"/>
    </source>
</evidence>
<dbReference type="Gene3D" id="1.10.3470.10">
    <property type="entry name" value="ABC transporter involved in vitamin B12 uptake, BtuC"/>
    <property type="match status" value="1"/>
</dbReference>
<organism evidence="9 10">
    <name type="scientific">Sessilibacter corallicola</name>
    <dbReference type="NCBI Taxonomy" id="2904075"/>
    <lineage>
        <taxon>Bacteria</taxon>
        <taxon>Pseudomonadati</taxon>
        <taxon>Pseudomonadota</taxon>
        <taxon>Gammaproteobacteria</taxon>
        <taxon>Cellvibrionales</taxon>
        <taxon>Cellvibrionaceae</taxon>
        <taxon>Sessilibacter</taxon>
    </lineage>
</organism>
<feature type="transmembrane region" description="Helical" evidence="8">
    <location>
        <begin position="295"/>
        <end position="314"/>
    </location>
</feature>
<evidence type="ECO:0000256" key="5">
    <source>
        <dbReference type="ARBA" id="ARBA00022692"/>
    </source>
</evidence>
<feature type="transmembrane region" description="Helical" evidence="8">
    <location>
        <begin position="206"/>
        <end position="227"/>
    </location>
</feature>
<dbReference type="InterPro" id="IPR000522">
    <property type="entry name" value="ABC_transptr_permease_BtuC"/>
</dbReference>
<dbReference type="CDD" id="cd06550">
    <property type="entry name" value="TM_ABC_iron-siderophores_like"/>
    <property type="match status" value="1"/>
</dbReference>
<keyword evidence="4" id="KW-1003">Cell membrane</keyword>
<dbReference type="Proteomes" id="UP001465153">
    <property type="component" value="Unassembled WGS sequence"/>
</dbReference>
<feature type="transmembrane region" description="Helical" evidence="8">
    <location>
        <begin position="326"/>
        <end position="343"/>
    </location>
</feature>
<dbReference type="InterPro" id="IPR037294">
    <property type="entry name" value="ABC_BtuC-like"/>
</dbReference>
<keyword evidence="10" id="KW-1185">Reference proteome</keyword>
<evidence type="ECO:0000256" key="7">
    <source>
        <dbReference type="ARBA" id="ARBA00023136"/>
    </source>
</evidence>
<evidence type="ECO:0000256" key="4">
    <source>
        <dbReference type="ARBA" id="ARBA00022475"/>
    </source>
</evidence>
<proteinExistence type="inferred from homology"/>
<accession>A0ABQ0ADF1</accession>
<evidence type="ECO:0000256" key="2">
    <source>
        <dbReference type="ARBA" id="ARBA00007935"/>
    </source>
</evidence>
<keyword evidence="7 8" id="KW-0472">Membrane</keyword>
<evidence type="ECO:0000256" key="3">
    <source>
        <dbReference type="ARBA" id="ARBA00022448"/>
    </source>
</evidence>
<dbReference type="EMBL" id="BAABWN010000014">
    <property type="protein sequence ID" value="GAA6169680.1"/>
    <property type="molecule type" value="Genomic_DNA"/>
</dbReference>
<dbReference type="Pfam" id="PF01032">
    <property type="entry name" value="FecCD"/>
    <property type="match status" value="1"/>
</dbReference>
<evidence type="ECO:0000256" key="1">
    <source>
        <dbReference type="ARBA" id="ARBA00004651"/>
    </source>
</evidence>
<evidence type="ECO:0000256" key="6">
    <source>
        <dbReference type="ARBA" id="ARBA00022989"/>
    </source>
</evidence>
<feature type="transmembrane region" description="Helical" evidence="8">
    <location>
        <begin position="256"/>
        <end position="283"/>
    </location>
</feature>
<sequence length="347" mass="36979">MNNTIISEDSANYKRYQLKVGWLGVLVIALIAALLLALTSGAISINVTDLLLNASENNELERQIFTEIRLPRVILAAFCGAALALVGAVLQGLFRNPLADPGLIGVSSGAATGAIAWLTLGHFLSLSAELNVYLLPLSACAGGVFVTLLLYFMGKYWGRYSLATMLLIGIALNAISVSIIGVFQFIADDTQLRSLTFWLMGSFGRAQWPTLTPVIITVTGCAIFLLFSSKKLDRLQLGESTALTLGVDVRRIKIQLVIVSAIAVGSVVAISGIINFIGLVVPHIVRLIGGANHRFVLPAAMILGSILTVLSDLVARMLLPPAELPVGLITSLIGAPFFLWLIARSKT</sequence>
<comment type="subcellular location">
    <subcellularLocation>
        <location evidence="1">Cell membrane</location>
        <topology evidence="1">Multi-pass membrane protein</topology>
    </subcellularLocation>
</comment>
<evidence type="ECO:0000313" key="10">
    <source>
        <dbReference type="Proteomes" id="UP001465153"/>
    </source>
</evidence>
<reference evidence="9 10" key="1">
    <citation type="submission" date="2024-04" db="EMBL/GenBank/DDBJ databases">
        <title>Draft genome sequence of Sessilibacter corallicola NBRC 116591.</title>
        <authorList>
            <person name="Miyakawa T."/>
            <person name="Kusuya Y."/>
            <person name="Miura T."/>
        </authorList>
    </citation>
    <scope>NUCLEOTIDE SEQUENCE [LARGE SCALE GENOMIC DNA]</scope>
    <source>
        <strain evidence="9 10">KU-00831-HH</strain>
    </source>
</reference>
<feature type="transmembrane region" description="Helical" evidence="8">
    <location>
        <begin position="20"/>
        <end position="45"/>
    </location>
</feature>
<dbReference type="RefSeq" id="WP_353304156.1">
    <property type="nucleotide sequence ID" value="NZ_BAABWN010000014.1"/>
</dbReference>
<keyword evidence="6 8" id="KW-1133">Transmembrane helix</keyword>
<gene>
    <name evidence="9" type="ORF">NBRC116591_34910</name>
</gene>
<dbReference type="PANTHER" id="PTHR30472">
    <property type="entry name" value="FERRIC ENTEROBACTIN TRANSPORT SYSTEM PERMEASE PROTEIN"/>
    <property type="match status" value="1"/>
</dbReference>
<protein>
    <submittedName>
        <fullName evidence="9">Iron ABC transporter permease</fullName>
    </submittedName>
</protein>
<dbReference type="SUPFAM" id="SSF81345">
    <property type="entry name" value="ABC transporter involved in vitamin B12 uptake, BtuC"/>
    <property type="match status" value="1"/>
</dbReference>
<keyword evidence="5 8" id="KW-0812">Transmembrane</keyword>
<keyword evidence="3" id="KW-0813">Transport</keyword>
<feature type="transmembrane region" description="Helical" evidence="8">
    <location>
        <begin position="132"/>
        <end position="153"/>
    </location>
</feature>